<evidence type="ECO:0000313" key="2">
    <source>
        <dbReference type="Proteomes" id="UP000032871"/>
    </source>
</evidence>
<dbReference type="HOGENOM" id="CLU_2106395_0_0_6"/>
<organism evidence="1 2">
    <name type="scientific">Aggregatibacter segnis ATCC 33393</name>
    <dbReference type="NCBI Taxonomy" id="888057"/>
    <lineage>
        <taxon>Bacteria</taxon>
        <taxon>Pseudomonadati</taxon>
        <taxon>Pseudomonadota</taxon>
        <taxon>Gammaproteobacteria</taxon>
        <taxon>Pasteurellales</taxon>
        <taxon>Pasteurellaceae</taxon>
        <taxon>Aggregatibacter</taxon>
    </lineage>
</organism>
<accession>E6KY18</accession>
<sequence length="119" mass="13763">MFINNQDNHNIRDIRILNQEEKALAKAFIQGAVYGWLNCHSKGDEFSVRILFGGDNTDWEGTPLQPIWDNHKANGKTNDEAYEQSAKDVGWLLKSVLAGDKTRKFKKIERFTNTYCWID</sequence>
<dbReference type="AlphaFoldDB" id="E6KY18"/>
<comment type="caution">
    <text evidence="1">The sequence shown here is derived from an EMBL/GenBank/DDBJ whole genome shotgun (WGS) entry which is preliminary data.</text>
</comment>
<name>E6KY18_9PAST</name>
<evidence type="ECO:0000313" key="1">
    <source>
        <dbReference type="EMBL" id="EFU67731.1"/>
    </source>
</evidence>
<dbReference type="OrthoDB" id="378735at2"/>
<protein>
    <submittedName>
        <fullName evidence="1">Uncharacterized protein</fullName>
    </submittedName>
</protein>
<reference evidence="1 2" key="1">
    <citation type="submission" date="2010-12" db="EMBL/GenBank/DDBJ databases">
        <authorList>
            <person name="Muzny D."/>
            <person name="Qin X."/>
            <person name="Deng J."/>
            <person name="Jiang H."/>
            <person name="Liu Y."/>
            <person name="Qu J."/>
            <person name="Song X.-Z."/>
            <person name="Zhang L."/>
            <person name="Thornton R."/>
            <person name="Coyle M."/>
            <person name="Francisco L."/>
            <person name="Jackson L."/>
            <person name="Javaid M."/>
            <person name="Korchina V."/>
            <person name="Kovar C."/>
            <person name="Mata R."/>
            <person name="Mathew T."/>
            <person name="Ngo R."/>
            <person name="Nguyen L."/>
            <person name="Nguyen N."/>
            <person name="Okwuonu G."/>
            <person name="Ongeri F."/>
            <person name="Pham C."/>
            <person name="Simmons D."/>
            <person name="Wilczek-Boney K."/>
            <person name="Hale W."/>
            <person name="Jakkamsetti A."/>
            <person name="Pham P."/>
            <person name="Ruth R."/>
            <person name="San Lucas F."/>
            <person name="Warren J."/>
            <person name="Zhang J."/>
            <person name="Zhao Z."/>
            <person name="Zhou C."/>
            <person name="Zhu D."/>
            <person name="Lee S."/>
            <person name="Bess C."/>
            <person name="Blankenburg K."/>
            <person name="Forbes L."/>
            <person name="Fu Q."/>
            <person name="Gubbala S."/>
            <person name="Hirani K."/>
            <person name="Jayaseelan J.C."/>
            <person name="Lara F."/>
            <person name="Munidasa M."/>
            <person name="Palculict T."/>
            <person name="Patil S."/>
            <person name="Pu L.-L."/>
            <person name="Saada N."/>
            <person name="Tang L."/>
            <person name="Weissenberger G."/>
            <person name="Zhu Y."/>
            <person name="Hemphill L."/>
            <person name="Shang Y."/>
            <person name="Youmans B."/>
            <person name="Ayvaz T."/>
            <person name="Ross M."/>
            <person name="Santibanez J."/>
            <person name="Aqrawi P."/>
            <person name="Gross S."/>
            <person name="Joshi V."/>
            <person name="Fowler G."/>
            <person name="Nazareth L."/>
            <person name="Reid J."/>
            <person name="Worley K."/>
            <person name="Petrosino J."/>
            <person name="Highlander S."/>
            <person name="Gibbs R."/>
        </authorList>
    </citation>
    <scope>NUCLEOTIDE SEQUENCE [LARGE SCALE GENOMIC DNA]</scope>
    <source>
        <strain evidence="1 2">ATCC 33393</strain>
    </source>
</reference>
<proteinExistence type="predicted"/>
<dbReference type="GeneID" id="60800440"/>
<keyword evidence="2" id="KW-1185">Reference proteome</keyword>
<dbReference type="Proteomes" id="UP000032871">
    <property type="component" value="Unassembled WGS sequence"/>
</dbReference>
<dbReference type="RefSeq" id="WP_006718439.1">
    <property type="nucleotide sequence ID" value="NZ_GL622200.1"/>
</dbReference>
<gene>
    <name evidence="1" type="ORF">HMPREF9064_1050</name>
</gene>
<dbReference type="EMBL" id="AEPS01000005">
    <property type="protein sequence ID" value="EFU67731.1"/>
    <property type="molecule type" value="Genomic_DNA"/>
</dbReference>